<accession>A0ABX0H962</accession>
<evidence type="ECO:0000313" key="1">
    <source>
        <dbReference type="EMBL" id="NHE56884.1"/>
    </source>
</evidence>
<sequence>MDFKKFESLKLNYKKFITEAEEAINKETAKDQTRSVWFDRETIEKLLAQTDPKSGGIKIFLGMYDKDTLSEREDQDRAEAYIGKLTLVLTASDDNQDPDQETLIINGGKVCPPDC</sequence>
<name>A0ABX0H962_9BACT</name>
<dbReference type="RefSeq" id="WP_166145680.1">
    <property type="nucleotide sequence ID" value="NZ_JAANYN010000003.1"/>
</dbReference>
<keyword evidence="2" id="KW-1185">Reference proteome</keyword>
<organism evidence="1 2">
    <name type="scientific">Cyclobacterium plantarum</name>
    <dbReference type="NCBI Taxonomy" id="2716263"/>
    <lineage>
        <taxon>Bacteria</taxon>
        <taxon>Pseudomonadati</taxon>
        <taxon>Bacteroidota</taxon>
        <taxon>Cytophagia</taxon>
        <taxon>Cytophagales</taxon>
        <taxon>Cyclobacteriaceae</taxon>
        <taxon>Cyclobacterium</taxon>
    </lineage>
</organism>
<dbReference type="EMBL" id="JAANYN010000003">
    <property type="protein sequence ID" value="NHE56884.1"/>
    <property type="molecule type" value="Genomic_DNA"/>
</dbReference>
<gene>
    <name evidence="1" type="ORF">G9Q97_08675</name>
</gene>
<protein>
    <submittedName>
        <fullName evidence="1">Uncharacterized protein</fullName>
    </submittedName>
</protein>
<comment type="caution">
    <text evidence="1">The sequence shown here is derived from an EMBL/GenBank/DDBJ whole genome shotgun (WGS) entry which is preliminary data.</text>
</comment>
<evidence type="ECO:0000313" key="2">
    <source>
        <dbReference type="Proteomes" id="UP000649799"/>
    </source>
</evidence>
<reference evidence="1 2" key="1">
    <citation type="submission" date="2020-03" db="EMBL/GenBank/DDBJ databases">
        <title>Cyclobacterium plantarum sp. nov., a marine bacterium isolated from a coastal-marine wetland.</title>
        <authorList>
            <person name="Sanchez-Porro C."/>
            <person name="Ventosa A."/>
            <person name="Amoozegar M."/>
        </authorList>
    </citation>
    <scope>NUCLEOTIDE SEQUENCE [LARGE SCALE GENOMIC DNA]</scope>
    <source>
        <strain evidence="1 2">GBPx2</strain>
    </source>
</reference>
<proteinExistence type="predicted"/>
<dbReference type="Proteomes" id="UP000649799">
    <property type="component" value="Unassembled WGS sequence"/>
</dbReference>